<proteinExistence type="predicted"/>
<keyword evidence="2" id="KW-1185">Reference proteome</keyword>
<dbReference type="AlphaFoldDB" id="A0AAE0ZGZ6"/>
<name>A0AAE0ZGZ6_9GAST</name>
<protein>
    <recommendedName>
        <fullName evidence="3">Tyrosine specific protein phosphatases domain-containing protein</fullName>
    </recommendedName>
</protein>
<evidence type="ECO:0000313" key="1">
    <source>
        <dbReference type="EMBL" id="KAK3769283.1"/>
    </source>
</evidence>
<dbReference type="InterPro" id="IPR029021">
    <property type="entry name" value="Prot-tyrosine_phosphatase-like"/>
</dbReference>
<sequence>MESKSLKQACISSVPNLRLLCSSTALSGVGIYRSSKPDRLTCEDLPGFQNLGIKYIIDFRSKEEYFSSDGQKLLDKDYLLYKVTPAKKAGQTFTTERIDDCKSDHSCTRKEEVLASSDGAKAKHFLINFFTPSYILRSVSRLPCYLYCVGIFHFLCDLFIRRDTTFKRFGRFFTQNVINRVGIKGQYIDITEFCQPALCTALKLIVDLHHSSILLNCAHGKDRTGIVSALVLTCLGLPKAYIIKEYALSEEGLQPVDHLVRRDLIEKYGLKNEFVTASVDTMSVLFDHLENKYGSVENYMNAIGFSHEEQMSLRRLYSLPDPASVLSELSSTDASNIPRKEKLPFLRKRGKEITSPAISSKETEL</sequence>
<accession>A0AAE0ZGZ6</accession>
<organism evidence="1 2">
    <name type="scientific">Elysia crispata</name>
    <name type="common">lettuce slug</name>
    <dbReference type="NCBI Taxonomy" id="231223"/>
    <lineage>
        <taxon>Eukaryota</taxon>
        <taxon>Metazoa</taxon>
        <taxon>Spiralia</taxon>
        <taxon>Lophotrochozoa</taxon>
        <taxon>Mollusca</taxon>
        <taxon>Gastropoda</taxon>
        <taxon>Heterobranchia</taxon>
        <taxon>Euthyneura</taxon>
        <taxon>Panpulmonata</taxon>
        <taxon>Sacoglossa</taxon>
        <taxon>Placobranchoidea</taxon>
        <taxon>Plakobranchidae</taxon>
        <taxon>Elysia</taxon>
    </lineage>
</organism>
<reference evidence="1" key="1">
    <citation type="journal article" date="2023" name="G3 (Bethesda)">
        <title>A reference genome for the long-term kleptoplast-retaining sea slug Elysia crispata morphotype clarki.</title>
        <authorList>
            <person name="Eastman K.E."/>
            <person name="Pendleton A.L."/>
            <person name="Shaikh M.A."/>
            <person name="Suttiyut T."/>
            <person name="Ogas R."/>
            <person name="Tomko P."/>
            <person name="Gavelis G."/>
            <person name="Widhalm J.R."/>
            <person name="Wisecaver J.H."/>
        </authorList>
    </citation>
    <scope>NUCLEOTIDE SEQUENCE</scope>
    <source>
        <strain evidence="1">ECLA1</strain>
    </source>
</reference>
<dbReference type="EMBL" id="JAWDGP010003948">
    <property type="protein sequence ID" value="KAK3769283.1"/>
    <property type="molecule type" value="Genomic_DNA"/>
</dbReference>
<dbReference type="PANTHER" id="PTHR31126">
    <property type="entry name" value="TYROSINE-PROTEIN PHOSPHATASE"/>
    <property type="match status" value="1"/>
</dbReference>
<dbReference type="Proteomes" id="UP001283361">
    <property type="component" value="Unassembled WGS sequence"/>
</dbReference>
<dbReference type="PANTHER" id="PTHR31126:SF1">
    <property type="entry name" value="TYROSINE SPECIFIC PROTEIN PHOSPHATASES DOMAIN-CONTAINING PROTEIN"/>
    <property type="match status" value="1"/>
</dbReference>
<dbReference type="Gene3D" id="3.90.190.10">
    <property type="entry name" value="Protein tyrosine phosphatase superfamily"/>
    <property type="match status" value="1"/>
</dbReference>
<gene>
    <name evidence="1" type="ORF">RRG08_026827</name>
</gene>
<dbReference type="InterPro" id="IPR026893">
    <property type="entry name" value="Tyr/Ser_Pase_IphP-type"/>
</dbReference>
<evidence type="ECO:0008006" key="3">
    <source>
        <dbReference type="Google" id="ProtNLM"/>
    </source>
</evidence>
<dbReference type="GO" id="GO:0004721">
    <property type="term" value="F:phosphoprotein phosphatase activity"/>
    <property type="evidence" value="ECO:0007669"/>
    <property type="project" value="InterPro"/>
</dbReference>
<evidence type="ECO:0000313" key="2">
    <source>
        <dbReference type="Proteomes" id="UP001283361"/>
    </source>
</evidence>
<dbReference type="Pfam" id="PF13350">
    <property type="entry name" value="Y_phosphatase3"/>
    <property type="match status" value="2"/>
</dbReference>
<dbReference type="SUPFAM" id="SSF52799">
    <property type="entry name" value="(Phosphotyrosine protein) phosphatases II"/>
    <property type="match status" value="2"/>
</dbReference>
<comment type="caution">
    <text evidence="1">The sequence shown here is derived from an EMBL/GenBank/DDBJ whole genome shotgun (WGS) entry which is preliminary data.</text>
</comment>